<dbReference type="Proteomes" id="UP000014113">
    <property type="component" value="Unassembled WGS sequence"/>
</dbReference>
<evidence type="ECO:0000313" key="2">
    <source>
        <dbReference type="Proteomes" id="UP000014113"/>
    </source>
</evidence>
<evidence type="ECO:0008006" key="3">
    <source>
        <dbReference type="Google" id="ProtNLM"/>
    </source>
</evidence>
<dbReference type="STRING" id="1121865.OMW_01925"/>
<dbReference type="InterPro" id="IPR015046">
    <property type="entry name" value="LciA_Immunity-like"/>
</dbReference>
<accession>S0KHE0</accession>
<dbReference type="AlphaFoldDB" id="S0KHE0"/>
<organism evidence="1 2">
    <name type="scientific">Enterococcus columbae DSM 7374 = ATCC 51263</name>
    <dbReference type="NCBI Taxonomy" id="1121865"/>
    <lineage>
        <taxon>Bacteria</taxon>
        <taxon>Bacillati</taxon>
        <taxon>Bacillota</taxon>
        <taxon>Bacilli</taxon>
        <taxon>Lactobacillales</taxon>
        <taxon>Enterococcaceae</taxon>
        <taxon>Enterococcus</taxon>
    </lineage>
</organism>
<comment type="caution">
    <text evidence="1">The sequence shown here is derived from an EMBL/GenBank/DDBJ whole genome shotgun (WGS) entry which is preliminary data.</text>
</comment>
<name>S0KHE0_9ENTE</name>
<dbReference type="EMBL" id="ASWJ01000011">
    <property type="protein sequence ID" value="EOW80018.1"/>
    <property type="molecule type" value="Genomic_DNA"/>
</dbReference>
<dbReference type="PATRIC" id="fig|1121865.3.peg.1869"/>
<dbReference type="RefSeq" id="WP_016184031.1">
    <property type="nucleotide sequence ID" value="NZ_JXKI01000012.1"/>
</dbReference>
<dbReference type="Pfam" id="PF08951">
    <property type="entry name" value="EntA_Immun"/>
    <property type="match status" value="1"/>
</dbReference>
<proteinExistence type="predicted"/>
<protein>
    <recommendedName>
        <fullName evidence="3">Bacteriocin immunity protein</fullName>
    </recommendedName>
</protein>
<dbReference type="OrthoDB" id="2135506at2"/>
<evidence type="ECO:0000313" key="1">
    <source>
        <dbReference type="EMBL" id="EOW80018.1"/>
    </source>
</evidence>
<dbReference type="InterPro" id="IPR053739">
    <property type="entry name" value="Bact_Immunity_Domain_sf"/>
</dbReference>
<gene>
    <name evidence="1" type="ORF">I568_02369</name>
</gene>
<dbReference type="eggNOG" id="ENOG5033HV8">
    <property type="taxonomic scope" value="Bacteria"/>
</dbReference>
<dbReference type="Gene3D" id="1.20.1440.140">
    <property type="match status" value="1"/>
</dbReference>
<reference evidence="1 2" key="1">
    <citation type="submission" date="2013-03" db="EMBL/GenBank/DDBJ databases">
        <title>The Genome Sequence of Enterococcus columbae ATCC_51263 (PacBio/Illumina hybrid assembly).</title>
        <authorList>
            <consortium name="The Broad Institute Genomics Platform"/>
            <consortium name="The Broad Institute Genome Sequencing Center for Infectious Disease"/>
            <person name="Earl A."/>
            <person name="Russ C."/>
            <person name="Gilmore M."/>
            <person name="Surin D."/>
            <person name="Walker B."/>
            <person name="Young S."/>
            <person name="Zeng Q."/>
            <person name="Gargeya S."/>
            <person name="Fitzgerald M."/>
            <person name="Haas B."/>
            <person name="Abouelleil A."/>
            <person name="Allen A.W."/>
            <person name="Alvarado L."/>
            <person name="Arachchi H.M."/>
            <person name="Berlin A.M."/>
            <person name="Chapman S.B."/>
            <person name="Gainer-Dewar J."/>
            <person name="Goldberg J."/>
            <person name="Griggs A."/>
            <person name="Gujja S."/>
            <person name="Hansen M."/>
            <person name="Howarth C."/>
            <person name="Imamovic A."/>
            <person name="Ireland A."/>
            <person name="Larimer J."/>
            <person name="McCowan C."/>
            <person name="Murphy C."/>
            <person name="Pearson M."/>
            <person name="Poon T.W."/>
            <person name="Priest M."/>
            <person name="Roberts A."/>
            <person name="Saif S."/>
            <person name="Shea T."/>
            <person name="Sisk P."/>
            <person name="Sykes S."/>
            <person name="Wortman J."/>
            <person name="Nusbaum C."/>
            <person name="Birren B."/>
        </authorList>
    </citation>
    <scope>NUCLEOTIDE SEQUENCE [LARGE SCALE GENOMIC DNA]</scope>
    <source>
        <strain evidence="1 2">ATCC 51263</strain>
    </source>
</reference>
<keyword evidence="2" id="KW-1185">Reference proteome</keyword>
<sequence length="100" mass="11106">MAQLKWYAGGQERGKVAVDLLTQLISELKASDDDNKKGLADLVQSFINEIKQGICAVPLSLSRLNIEVSNYLTTNQIVLSEKESKLFKEVAGLSQIRYGY</sequence>